<reference evidence="1 2" key="1">
    <citation type="submission" date="2024-02" db="EMBL/GenBank/DDBJ databases">
        <authorList>
            <person name="Daric V."/>
            <person name="Darras S."/>
        </authorList>
    </citation>
    <scope>NUCLEOTIDE SEQUENCE [LARGE SCALE GENOMIC DNA]</scope>
</reference>
<proteinExistence type="predicted"/>
<keyword evidence="2" id="KW-1185">Reference proteome</keyword>
<protein>
    <submittedName>
        <fullName evidence="1">Uncharacterized protein</fullName>
    </submittedName>
</protein>
<name>A0ABP0FKY0_CLALP</name>
<dbReference type="PANTHER" id="PTHR46114">
    <property type="entry name" value="APPLE DOMAIN-CONTAINING PROTEIN"/>
    <property type="match status" value="1"/>
</dbReference>
<sequence length="118" mass="13670">MESSGRIITFEDGEFDQVSFGKDKIAWEAFKLLATKFLGNKRADNYTELVSNLIKAYRCMKCNMSLKIHFLDSHLDFFHQTVETLVMSMVSDFTNADLQWKRGTRENRINQCLLTFAG</sequence>
<accession>A0ABP0FKY0</accession>
<evidence type="ECO:0000313" key="2">
    <source>
        <dbReference type="Proteomes" id="UP001642483"/>
    </source>
</evidence>
<gene>
    <name evidence="1" type="ORF">CVLEPA_LOCUS9343</name>
</gene>
<dbReference type="EMBL" id="CAWYQH010000057">
    <property type="protein sequence ID" value="CAK8679080.1"/>
    <property type="molecule type" value="Genomic_DNA"/>
</dbReference>
<dbReference type="Proteomes" id="UP001642483">
    <property type="component" value="Unassembled WGS sequence"/>
</dbReference>
<comment type="caution">
    <text evidence="1">The sequence shown here is derived from an EMBL/GenBank/DDBJ whole genome shotgun (WGS) entry which is preliminary data.</text>
</comment>
<dbReference type="PANTHER" id="PTHR46114:SF1">
    <property type="entry name" value="ZAD DOMAIN-CONTAINING PROTEIN"/>
    <property type="match status" value="1"/>
</dbReference>
<evidence type="ECO:0000313" key="1">
    <source>
        <dbReference type="EMBL" id="CAK8679080.1"/>
    </source>
</evidence>
<organism evidence="1 2">
    <name type="scientific">Clavelina lepadiformis</name>
    <name type="common">Light-bulb sea squirt</name>
    <name type="synonym">Ascidia lepadiformis</name>
    <dbReference type="NCBI Taxonomy" id="159417"/>
    <lineage>
        <taxon>Eukaryota</taxon>
        <taxon>Metazoa</taxon>
        <taxon>Chordata</taxon>
        <taxon>Tunicata</taxon>
        <taxon>Ascidiacea</taxon>
        <taxon>Aplousobranchia</taxon>
        <taxon>Clavelinidae</taxon>
        <taxon>Clavelina</taxon>
    </lineage>
</organism>